<feature type="non-terminal residue" evidence="1">
    <location>
        <position position="1"/>
    </location>
</feature>
<accession>A0ACA9SW11</accession>
<protein>
    <submittedName>
        <fullName evidence="1">17095_t:CDS:1</fullName>
    </submittedName>
</protein>
<organism evidence="1 2">
    <name type="scientific">Racocetra persica</name>
    <dbReference type="NCBI Taxonomy" id="160502"/>
    <lineage>
        <taxon>Eukaryota</taxon>
        <taxon>Fungi</taxon>
        <taxon>Fungi incertae sedis</taxon>
        <taxon>Mucoromycota</taxon>
        <taxon>Glomeromycotina</taxon>
        <taxon>Glomeromycetes</taxon>
        <taxon>Diversisporales</taxon>
        <taxon>Gigasporaceae</taxon>
        <taxon>Racocetra</taxon>
    </lineage>
</organism>
<dbReference type="Proteomes" id="UP000789920">
    <property type="component" value="Unassembled WGS sequence"/>
</dbReference>
<evidence type="ECO:0000313" key="1">
    <source>
        <dbReference type="EMBL" id="CAG8847272.1"/>
    </source>
</evidence>
<name>A0ACA9SW11_9GLOM</name>
<dbReference type="EMBL" id="CAJVQC010155114">
    <property type="protein sequence ID" value="CAG8847272.1"/>
    <property type="molecule type" value="Genomic_DNA"/>
</dbReference>
<sequence length="60" mass="7149">NYLRHSFTTKTYYGTEYCVQGGLIYERYQMRRLPPLLSSNFGLEILMGKDETIDFEDFLN</sequence>
<evidence type="ECO:0000313" key="2">
    <source>
        <dbReference type="Proteomes" id="UP000789920"/>
    </source>
</evidence>
<reference evidence="1" key="1">
    <citation type="submission" date="2021-06" db="EMBL/GenBank/DDBJ databases">
        <authorList>
            <person name="Kallberg Y."/>
            <person name="Tangrot J."/>
            <person name="Rosling A."/>
        </authorList>
    </citation>
    <scope>NUCLEOTIDE SEQUENCE</scope>
    <source>
        <strain evidence="1">MA461A</strain>
    </source>
</reference>
<proteinExistence type="predicted"/>
<gene>
    <name evidence="1" type="ORF">RPERSI_LOCUS34554</name>
</gene>
<feature type="non-terminal residue" evidence="1">
    <location>
        <position position="60"/>
    </location>
</feature>
<keyword evidence="2" id="KW-1185">Reference proteome</keyword>
<comment type="caution">
    <text evidence="1">The sequence shown here is derived from an EMBL/GenBank/DDBJ whole genome shotgun (WGS) entry which is preliminary data.</text>
</comment>